<dbReference type="EMBL" id="SLZR01000005">
    <property type="protein sequence ID" value="TCS41698.1"/>
    <property type="molecule type" value="Genomic_DNA"/>
</dbReference>
<evidence type="ECO:0000313" key="2">
    <source>
        <dbReference type="EMBL" id="TCS41698.1"/>
    </source>
</evidence>
<sequence length="344" mass="38783">MNDGFIPELTFANGASISQSIIDQLTVYHSDQWLSLLAEFYGYQPSVHSVTKDGKVVALGSLVSISNLTGKKLCSPPASMYGHLLADSIDDLNSLLEQIASASVDGQTLKTLLLDTPPYMQSTPYLYMENEEHDYIIKLDDEDLAWKRMHSSARRAVRKSRKECVEVLQGGKEWLDDFFALYVITRRRLKLPVAPKRWLAKLLDSGLARLLIARHHEETVAGILYLSDHRYIHYALPAYNDAGSMVRAMDACLWQLVLTGLEQGCRWLCLGGTPLDNDGLVQFKKKWGGQVRSIYSYSSSPSSWLSEQKPRSGHRKFKHGGQLISHLPTPLLECLGYTYLRYIV</sequence>
<dbReference type="InterPro" id="IPR038740">
    <property type="entry name" value="BioF2-like_GNAT_dom"/>
</dbReference>
<evidence type="ECO:0000313" key="3">
    <source>
        <dbReference type="Proteomes" id="UP000295793"/>
    </source>
</evidence>
<dbReference type="Proteomes" id="UP000295793">
    <property type="component" value="Unassembled WGS sequence"/>
</dbReference>
<dbReference type="Gene3D" id="3.40.630.30">
    <property type="match status" value="1"/>
</dbReference>
<protein>
    <submittedName>
        <fullName evidence="2">Acetyltransferase (GNAT) family protein</fullName>
    </submittedName>
</protein>
<evidence type="ECO:0000259" key="1">
    <source>
        <dbReference type="Pfam" id="PF13480"/>
    </source>
</evidence>
<organism evidence="2 3">
    <name type="scientific">Reinekea marinisedimentorum</name>
    <dbReference type="NCBI Taxonomy" id="230495"/>
    <lineage>
        <taxon>Bacteria</taxon>
        <taxon>Pseudomonadati</taxon>
        <taxon>Pseudomonadota</taxon>
        <taxon>Gammaproteobacteria</taxon>
        <taxon>Oceanospirillales</taxon>
        <taxon>Saccharospirillaceae</taxon>
        <taxon>Reinekea</taxon>
    </lineage>
</organism>
<reference evidence="2 3" key="1">
    <citation type="submission" date="2019-03" db="EMBL/GenBank/DDBJ databases">
        <title>Genomic Encyclopedia of Archaeal and Bacterial Type Strains, Phase II (KMG-II): from individual species to whole genera.</title>
        <authorList>
            <person name="Goeker M."/>
        </authorList>
    </citation>
    <scope>NUCLEOTIDE SEQUENCE [LARGE SCALE GENOMIC DNA]</scope>
    <source>
        <strain evidence="2 3">DSM 15388</strain>
    </source>
</reference>
<keyword evidence="2" id="KW-0808">Transferase</keyword>
<name>A0A4V2UJW6_9GAMM</name>
<dbReference type="GO" id="GO:0016740">
    <property type="term" value="F:transferase activity"/>
    <property type="evidence" value="ECO:0007669"/>
    <property type="project" value="UniProtKB-KW"/>
</dbReference>
<dbReference type="PANTHER" id="PTHR36174">
    <property type="entry name" value="LIPID II:GLYCINE GLYCYLTRANSFERASE"/>
    <property type="match status" value="1"/>
</dbReference>
<dbReference type="AlphaFoldDB" id="A0A4V2UJW6"/>
<feature type="domain" description="BioF2-like acetyltransferase" evidence="1">
    <location>
        <begin position="152"/>
        <end position="273"/>
    </location>
</feature>
<dbReference type="PANTHER" id="PTHR36174:SF1">
    <property type="entry name" value="LIPID II:GLYCINE GLYCYLTRANSFERASE"/>
    <property type="match status" value="1"/>
</dbReference>
<dbReference type="InterPro" id="IPR050644">
    <property type="entry name" value="PG_Glycine_Bridge_Synth"/>
</dbReference>
<gene>
    <name evidence="2" type="ORF">BCF53_105125</name>
</gene>
<dbReference type="Pfam" id="PF13480">
    <property type="entry name" value="Acetyltransf_6"/>
    <property type="match status" value="1"/>
</dbReference>
<dbReference type="InterPro" id="IPR016181">
    <property type="entry name" value="Acyl_CoA_acyltransferase"/>
</dbReference>
<accession>A0A4V2UJW6</accession>
<keyword evidence="3" id="KW-1185">Reference proteome</keyword>
<comment type="caution">
    <text evidence="2">The sequence shown here is derived from an EMBL/GenBank/DDBJ whole genome shotgun (WGS) entry which is preliminary data.</text>
</comment>
<proteinExistence type="predicted"/>
<dbReference type="RefSeq" id="WP_132701130.1">
    <property type="nucleotide sequence ID" value="NZ_SLZR01000005.1"/>
</dbReference>
<dbReference type="OrthoDB" id="9785911at2"/>
<dbReference type="SUPFAM" id="SSF55729">
    <property type="entry name" value="Acyl-CoA N-acyltransferases (Nat)"/>
    <property type="match status" value="1"/>
</dbReference>